<keyword evidence="2" id="KW-1003">Cell membrane</keyword>
<sequence>MRRNILIRIGYILIIPLLLMAIFTLASTGFSFASSYIVLSQTMLPLVMAFGVSFTFVVGIFEMSVGAQVILSAVVGGILCRYLGFPGLVIGAVGTGLLCGAAMGAVYRFLKIPTMVISLGMLMLFEVIAQALTKGSGYVSLESEISSMGTPPYNFVIAGIAGVLFYIIFHKTKFGHGIRALGCNDYVAVNLGLNNNKLKFKTYLIGGMFYGIAGILSICYAGSISAKMDLGSLSMMFPPIISVLIGLQLKNIVNVFPVTILIGAYSVTVLASGMIAVGLPAPMQDFVTGIFMLVVMIISTNSAKLGKLFDRRKLLNRLNKAAE</sequence>
<keyword evidence="4 6" id="KW-1133">Transmembrane helix</keyword>
<evidence type="ECO:0000313" key="8">
    <source>
        <dbReference type="Proteomes" id="UP000070366"/>
    </source>
</evidence>
<name>A0A136Q8W4_9FIRM</name>
<evidence type="ECO:0000256" key="6">
    <source>
        <dbReference type="SAM" id="Phobius"/>
    </source>
</evidence>
<evidence type="ECO:0000256" key="3">
    <source>
        <dbReference type="ARBA" id="ARBA00022692"/>
    </source>
</evidence>
<dbReference type="GO" id="GO:0022857">
    <property type="term" value="F:transmembrane transporter activity"/>
    <property type="evidence" value="ECO:0007669"/>
    <property type="project" value="InterPro"/>
</dbReference>
<dbReference type="EMBL" id="LSZW01000002">
    <property type="protein sequence ID" value="KXK67120.1"/>
    <property type="molecule type" value="Genomic_DNA"/>
</dbReference>
<comment type="subcellular location">
    <subcellularLocation>
        <location evidence="1">Cell membrane</location>
        <topology evidence="1">Multi-pass membrane protein</topology>
    </subcellularLocation>
</comment>
<dbReference type="InterPro" id="IPR001851">
    <property type="entry name" value="ABC_transp_permease"/>
</dbReference>
<feature type="transmembrane region" description="Helical" evidence="6">
    <location>
        <begin position="152"/>
        <end position="169"/>
    </location>
</feature>
<evidence type="ECO:0000256" key="2">
    <source>
        <dbReference type="ARBA" id="ARBA00022475"/>
    </source>
</evidence>
<feature type="transmembrane region" description="Helical" evidence="6">
    <location>
        <begin position="36"/>
        <end position="58"/>
    </location>
</feature>
<feature type="transmembrane region" description="Helical" evidence="6">
    <location>
        <begin position="286"/>
        <end position="303"/>
    </location>
</feature>
<comment type="caution">
    <text evidence="7">The sequence shown here is derived from an EMBL/GenBank/DDBJ whole genome shotgun (WGS) entry which is preliminary data.</text>
</comment>
<dbReference type="AlphaFoldDB" id="A0A136Q8W4"/>
<evidence type="ECO:0000256" key="4">
    <source>
        <dbReference type="ARBA" id="ARBA00022989"/>
    </source>
</evidence>
<dbReference type="Pfam" id="PF02653">
    <property type="entry name" value="BPD_transp_2"/>
    <property type="match status" value="1"/>
</dbReference>
<dbReference type="PANTHER" id="PTHR32196">
    <property type="entry name" value="ABC TRANSPORTER PERMEASE PROTEIN YPHD-RELATED-RELATED"/>
    <property type="match status" value="1"/>
</dbReference>
<keyword evidence="5 6" id="KW-0472">Membrane</keyword>
<accession>A0A136Q8W4</accession>
<evidence type="ECO:0000313" key="7">
    <source>
        <dbReference type="EMBL" id="KXK67120.1"/>
    </source>
</evidence>
<dbReference type="KEGG" id="cmiu:B1H56_13255"/>
<proteinExistence type="predicted"/>
<reference evidence="7 8" key="1">
    <citation type="submission" date="2016-02" db="EMBL/GenBank/DDBJ databases">
        <authorList>
            <person name="Wen L."/>
            <person name="He K."/>
            <person name="Yang H."/>
        </authorList>
    </citation>
    <scope>NUCLEOTIDE SEQUENCE [LARGE SCALE GENOMIC DNA]</scope>
    <source>
        <strain evidence="7 8">DSM 22607</strain>
    </source>
</reference>
<dbReference type="GO" id="GO:0005886">
    <property type="term" value="C:plasma membrane"/>
    <property type="evidence" value="ECO:0007669"/>
    <property type="project" value="UniProtKB-SubCell"/>
</dbReference>
<feature type="transmembrane region" description="Helical" evidence="6">
    <location>
        <begin position="230"/>
        <end position="249"/>
    </location>
</feature>
<keyword evidence="8" id="KW-1185">Reference proteome</keyword>
<protein>
    <submittedName>
        <fullName evidence="7">Branched-chain amino acid ABC transporter, permease protein</fullName>
    </submittedName>
</protein>
<dbReference type="STRING" id="626937.HMPREF3293_00044"/>
<dbReference type="OrthoDB" id="9815820at2"/>
<organism evidence="7 8">
    <name type="scientific">Christensenella minuta</name>
    <dbReference type="NCBI Taxonomy" id="626937"/>
    <lineage>
        <taxon>Bacteria</taxon>
        <taxon>Bacillati</taxon>
        <taxon>Bacillota</taxon>
        <taxon>Clostridia</taxon>
        <taxon>Christensenellales</taxon>
        <taxon>Christensenellaceae</taxon>
        <taxon>Christensenella</taxon>
    </lineage>
</organism>
<feature type="transmembrane region" description="Helical" evidence="6">
    <location>
        <begin position="114"/>
        <end position="132"/>
    </location>
</feature>
<feature type="transmembrane region" description="Helical" evidence="6">
    <location>
        <begin position="203"/>
        <end position="224"/>
    </location>
</feature>
<dbReference type="PANTHER" id="PTHR32196:SF69">
    <property type="entry name" value="BRANCHED-CHAIN AMINO ACID TRANSPORT SYSTEM, PERMEASE PROTEIN"/>
    <property type="match status" value="1"/>
</dbReference>
<keyword evidence="3 6" id="KW-0812">Transmembrane</keyword>
<feature type="transmembrane region" description="Helical" evidence="6">
    <location>
        <begin position="256"/>
        <end position="280"/>
    </location>
</feature>
<feature type="transmembrane region" description="Helical" evidence="6">
    <location>
        <begin position="9"/>
        <end position="30"/>
    </location>
</feature>
<feature type="transmembrane region" description="Helical" evidence="6">
    <location>
        <begin position="90"/>
        <end position="107"/>
    </location>
</feature>
<gene>
    <name evidence="7" type="ORF">HMPREF3293_00044</name>
</gene>
<dbReference type="Proteomes" id="UP000070366">
    <property type="component" value="Unassembled WGS sequence"/>
</dbReference>
<dbReference type="RefSeq" id="WP_066523333.1">
    <property type="nucleotide sequence ID" value="NZ_CABMOF010000016.1"/>
</dbReference>
<evidence type="ECO:0000256" key="1">
    <source>
        <dbReference type="ARBA" id="ARBA00004651"/>
    </source>
</evidence>
<feature type="transmembrane region" description="Helical" evidence="6">
    <location>
        <begin position="65"/>
        <end position="84"/>
    </location>
</feature>
<evidence type="ECO:0000256" key="5">
    <source>
        <dbReference type="ARBA" id="ARBA00023136"/>
    </source>
</evidence>